<dbReference type="Pfam" id="PF08245">
    <property type="entry name" value="Mur_ligase_M"/>
    <property type="match status" value="1"/>
</dbReference>
<dbReference type="InterPro" id="IPR036615">
    <property type="entry name" value="Mur_ligase_C_dom_sf"/>
</dbReference>
<evidence type="ECO:0000313" key="15">
    <source>
        <dbReference type="Proteomes" id="UP000625316"/>
    </source>
</evidence>
<evidence type="ECO:0000256" key="5">
    <source>
        <dbReference type="ARBA" id="ARBA00022723"/>
    </source>
</evidence>
<comment type="caution">
    <text evidence="14">The sequence shown here is derived from an EMBL/GenBank/DDBJ whole genome shotgun (WGS) entry which is preliminary data.</text>
</comment>
<keyword evidence="5" id="KW-0479">Metal-binding</keyword>
<dbReference type="InterPro" id="IPR001645">
    <property type="entry name" value="Folylpolyglutamate_synth"/>
</dbReference>
<dbReference type="Pfam" id="PF02875">
    <property type="entry name" value="Mur_ligase_C"/>
    <property type="match status" value="1"/>
</dbReference>
<dbReference type="Proteomes" id="UP000625316">
    <property type="component" value="Unassembled WGS sequence"/>
</dbReference>
<dbReference type="NCBIfam" id="TIGR01499">
    <property type="entry name" value="folC"/>
    <property type="match status" value="1"/>
</dbReference>
<evidence type="ECO:0000313" key="14">
    <source>
        <dbReference type="EMBL" id="MBE9031062.1"/>
    </source>
</evidence>
<evidence type="ECO:0000256" key="7">
    <source>
        <dbReference type="ARBA" id="ARBA00022840"/>
    </source>
</evidence>
<protein>
    <recommendedName>
        <fullName evidence="3">tetrahydrofolate synthase</fullName>
        <ecNumber evidence="3">6.3.2.17</ecNumber>
    </recommendedName>
    <alternativeName>
        <fullName evidence="9">Tetrahydrofolylpolyglutamate synthase</fullName>
    </alternativeName>
</protein>
<dbReference type="RefSeq" id="WP_264325892.1">
    <property type="nucleotide sequence ID" value="NZ_JADEXQ010000051.1"/>
</dbReference>
<dbReference type="Gene3D" id="3.90.190.20">
    <property type="entry name" value="Mur ligase, C-terminal domain"/>
    <property type="match status" value="1"/>
</dbReference>
<organism evidence="14 15">
    <name type="scientific">Romeriopsis navalis LEGE 11480</name>
    <dbReference type="NCBI Taxonomy" id="2777977"/>
    <lineage>
        <taxon>Bacteria</taxon>
        <taxon>Bacillati</taxon>
        <taxon>Cyanobacteriota</taxon>
        <taxon>Cyanophyceae</taxon>
        <taxon>Leptolyngbyales</taxon>
        <taxon>Leptolyngbyaceae</taxon>
        <taxon>Romeriopsis</taxon>
        <taxon>Romeriopsis navalis</taxon>
    </lineage>
</organism>
<dbReference type="SUPFAM" id="SSF53623">
    <property type="entry name" value="MurD-like peptide ligases, catalytic domain"/>
    <property type="match status" value="1"/>
</dbReference>
<evidence type="ECO:0000256" key="1">
    <source>
        <dbReference type="ARBA" id="ARBA00001946"/>
    </source>
</evidence>
<reference evidence="14" key="1">
    <citation type="submission" date="2020-10" db="EMBL/GenBank/DDBJ databases">
        <authorList>
            <person name="Castelo-Branco R."/>
            <person name="Eusebio N."/>
            <person name="Adriana R."/>
            <person name="Vieira A."/>
            <person name="Brugerolle De Fraissinette N."/>
            <person name="Rezende De Castro R."/>
            <person name="Schneider M.P."/>
            <person name="Vasconcelos V."/>
            <person name="Leao P.N."/>
        </authorList>
    </citation>
    <scope>NUCLEOTIDE SEQUENCE</scope>
    <source>
        <strain evidence="14">LEGE 11480</strain>
    </source>
</reference>
<feature type="domain" description="Mur ligase C-terminal" evidence="12">
    <location>
        <begin position="301"/>
        <end position="423"/>
    </location>
</feature>
<accession>A0A928VNW5</accession>
<dbReference type="InterPro" id="IPR013221">
    <property type="entry name" value="Mur_ligase_cen"/>
</dbReference>
<dbReference type="SUPFAM" id="SSF53244">
    <property type="entry name" value="MurD-like peptide ligases, peptide-binding domain"/>
    <property type="match status" value="1"/>
</dbReference>
<dbReference type="GO" id="GO:0046872">
    <property type="term" value="F:metal ion binding"/>
    <property type="evidence" value="ECO:0007669"/>
    <property type="project" value="UniProtKB-KW"/>
</dbReference>
<dbReference type="FunFam" id="3.40.1190.10:FF:000011">
    <property type="entry name" value="Folylpolyglutamate synthase/dihydrofolate synthase"/>
    <property type="match status" value="1"/>
</dbReference>
<comment type="cofactor">
    <cofactor evidence="1">
        <name>Mg(2+)</name>
        <dbReference type="ChEBI" id="CHEBI:18420"/>
    </cofactor>
</comment>
<keyword evidence="8" id="KW-0460">Magnesium</keyword>
<comment type="catalytic activity">
    <reaction evidence="10">
        <text>(6S)-5,6,7,8-tetrahydrofolyl-(gamma-L-Glu)(n) + L-glutamate + ATP = (6S)-5,6,7,8-tetrahydrofolyl-(gamma-L-Glu)(n+1) + ADP + phosphate + H(+)</text>
        <dbReference type="Rhea" id="RHEA:10580"/>
        <dbReference type="Rhea" id="RHEA-COMP:14738"/>
        <dbReference type="Rhea" id="RHEA-COMP:14740"/>
        <dbReference type="ChEBI" id="CHEBI:15378"/>
        <dbReference type="ChEBI" id="CHEBI:29985"/>
        <dbReference type="ChEBI" id="CHEBI:30616"/>
        <dbReference type="ChEBI" id="CHEBI:43474"/>
        <dbReference type="ChEBI" id="CHEBI:141005"/>
        <dbReference type="ChEBI" id="CHEBI:456216"/>
        <dbReference type="EC" id="6.3.2.17"/>
    </reaction>
</comment>
<evidence type="ECO:0000256" key="6">
    <source>
        <dbReference type="ARBA" id="ARBA00022741"/>
    </source>
</evidence>
<evidence type="ECO:0000256" key="8">
    <source>
        <dbReference type="ARBA" id="ARBA00022842"/>
    </source>
</evidence>
<evidence type="ECO:0000259" key="12">
    <source>
        <dbReference type="Pfam" id="PF02875"/>
    </source>
</evidence>
<dbReference type="EC" id="6.3.2.17" evidence="3"/>
<dbReference type="InterPro" id="IPR004101">
    <property type="entry name" value="Mur_ligase_C"/>
</dbReference>
<dbReference type="PANTHER" id="PTHR11136">
    <property type="entry name" value="FOLYLPOLYGLUTAMATE SYNTHASE-RELATED"/>
    <property type="match status" value="1"/>
</dbReference>
<name>A0A928VNW5_9CYAN</name>
<evidence type="ECO:0000256" key="9">
    <source>
        <dbReference type="ARBA" id="ARBA00030592"/>
    </source>
</evidence>
<comment type="similarity">
    <text evidence="2 11">Belongs to the folylpolyglutamate synthase family.</text>
</comment>
<dbReference type="InterPro" id="IPR036565">
    <property type="entry name" value="Mur-like_cat_sf"/>
</dbReference>
<evidence type="ECO:0000256" key="2">
    <source>
        <dbReference type="ARBA" id="ARBA00008276"/>
    </source>
</evidence>
<dbReference type="Gene3D" id="3.40.1190.10">
    <property type="entry name" value="Mur-like, catalytic domain"/>
    <property type="match status" value="1"/>
</dbReference>
<sequence length="440" mass="48249">MAVTDADISEFLQQFARFGVNLGLEASEQLLEVLQHPQDRTPIVHVAGSNGKGSVCAYISSILTAAGYRTGRYTSPHLVSWTERICINDQPIDRADLWATLEQVKAAINPDKPSPTQFEVFTAAMWLYFAQRKVDVAVIEVGLGGRLDATNITDECLVSIITSVSLEHTERLGDTLAKVAYEKAGILKNGCPAVIGELPESALAVVSRAAFDRFCATTYPTPAKDVGQGSCLFEGMETYEFDDSTVMYAAQEIQYQLPLEGEIQRHNSALAIAAIQRLHEQGWEISDTAIVKGIANTQWPGRLQWYDWKGHRILIDGAHNPASAQVLSSFVANHSRQSRHWVIGMLSTKNHTEIFQSLLQPGDSVYFVPVPEHSSAALPELVSNAKQVCPDLKSAVVFNDVQLGLQAATIEAKHQDLVILCGSLYLLGHFFEQEASIQSP</sequence>
<dbReference type="GO" id="GO:0008841">
    <property type="term" value="F:dihydrofolate synthase activity"/>
    <property type="evidence" value="ECO:0007669"/>
    <property type="project" value="TreeGrafter"/>
</dbReference>
<evidence type="ECO:0000256" key="11">
    <source>
        <dbReference type="PIRNR" id="PIRNR001563"/>
    </source>
</evidence>
<dbReference type="PANTHER" id="PTHR11136:SF0">
    <property type="entry name" value="DIHYDROFOLATE SYNTHETASE-RELATED"/>
    <property type="match status" value="1"/>
</dbReference>
<evidence type="ECO:0000256" key="4">
    <source>
        <dbReference type="ARBA" id="ARBA00022598"/>
    </source>
</evidence>
<dbReference type="GO" id="GO:0005524">
    <property type="term" value="F:ATP binding"/>
    <property type="evidence" value="ECO:0007669"/>
    <property type="project" value="UniProtKB-KW"/>
</dbReference>
<proteinExistence type="inferred from homology"/>
<feature type="domain" description="Mur ligase central" evidence="13">
    <location>
        <begin position="46"/>
        <end position="274"/>
    </location>
</feature>
<evidence type="ECO:0000256" key="10">
    <source>
        <dbReference type="ARBA" id="ARBA00047493"/>
    </source>
</evidence>
<keyword evidence="7 11" id="KW-0067">ATP-binding</keyword>
<keyword evidence="4 11" id="KW-0436">Ligase</keyword>
<dbReference type="GO" id="GO:0004326">
    <property type="term" value="F:tetrahydrofolylpolyglutamate synthase activity"/>
    <property type="evidence" value="ECO:0007669"/>
    <property type="project" value="UniProtKB-EC"/>
</dbReference>
<gene>
    <name evidence="14" type="ORF">IQ266_15110</name>
</gene>
<keyword evidence="6 11" id="KW-0547">Nucleotide-binding</keyword>
<dbReference type="AlphaFoldDB" id="A0A928VNW5"/>
<evidence type="ECO:0000259" key="13">
    <source>
        <dbReference type="Pfam" id="PF08245"/>
    </source>
</evidence>
<dbReference type="PIRSF" id="PIRSF001563">
    <property type="entry name" value="Folylpolyglu_synth"/>
    <property type="match status" value="1"/>
</dbReference>
<keyword evidence="15" id="KW-1185">Reference proteome</keyword>
<dbReference type="EMBL" id="JADEXQ010000051">
    <property type="protein sequence ID" value="MBE9031062.1"/>
    <property type="molecule type" value="Genomic_DNA"/>
</dbReference>
<dbReference type="GO" id="GO:0005737">
    <property type="term" value="C:cytoplasm"/>
    <property type="evidence" value="ECO:0007669"/>
    <property type="project" value="TreeGrafter"/>
</dbReference>
<evidence type="ECO:0000256" key="3">
    <source>
        <dbReference type="ARBA" id="ARBA00013025"/>
    </source>
</evidence>